<keyword evidence="2 6" id="KW-0175">Coiled coil</keyword>
<protein>
    <recommendedName>
        <fullName evidence="5">Structural maintenance of chromosomes protein</fullName>
    </recommendedName>
</protein>
<evidence type="ECO:0000256" key="1">
    <source>
        <dbReference type="ARBA" id="ARBA00005231"/>
    </source>
</evidence>
<gene>
    <name evidence="8" type="ORF">PPENT_87.1.T0390249</name>
</gene>
<dbReference type="Pfam" id="PF02463">
    <property type="entry name" value="SMC_N"/>
    <property type="match status" value="2"/>
</dbReference>
<dbReference type="GO" id="GO:0005524">
    <property type="term" value="F:ATP binding"/>
    <property type="evidence" value="ECO:0007669"/>
    <property type="project" value="InterPro"/>
</dbReference>
<feature type="coiled-coil region" evidence="6">
    <location>
        <begin position="432"/>
        <end position="466"/>
    </location>
</feature>
<feature type="coiled-coil region" evidence="6">
    <location>
        <begin position="243"/>
        <end position="380"/>
    </location>
</feature>
<comment type="similarity">
    <text evidence="1">Belongs to the SMC family. SMC2 subfamily.</text>
</comment>
<dbReference type="CDD" id="cd03273">
    <property type="entry name" value="ABC_SMC2_euk"/>
    <property type="match status" value="1"/>
</dbReference>
<dbReference type="Pfam" id="PF06470">
    <property type="entry name" value="SMC_hinge"/>
    <property type="match status" value="1"/>
</dbReference>
<dbReference type="InterPro" id="IPR010935">
    <property type="entry name" value="SMC_hinge"/>
</dbReference>
<keyword evidence="5" id="KW-0539">Nucleus</keyword>
<feature type="coiled-coil region" evidence="6">
    <location>
        <begin position="888"/>
        <end position="946"/>
    </location>
</feature>
<feature type="coiled-coil region" evidence="6">
    <location>
        <begin position="171"/>
        <end position="201"/>
    </location>
</feature>
<evidence type="ECO:0000256" key="3">
    <source>
        <dbReference type="ARBA" id="ARBA00023067"/>
    </source>
</evidence>
<dbReference type="InterPro" id="IPR027120">
    <property type="entry name" value="Smc2_ABC"/>
</dbReference>
<dbReference type="InterPro" id="IPR003395">
    <property type="entry name" value="RecF/RecN/SMC_N"/>
</dbReference>
<dbReference type="Proteomes" id="UP000689195">
    <property type="component" value="Unassembled WGS sequence"/>
</dbReference>
<proteinExistence type="inferred from homology"/>
<keyword evidence="3" id="KW-0226">DNA condensation</keyword>
<keyword evidence="4" id="KW-0131">Cell cycle</keyword>
<organism evidence="8 9">
    <name type="scientific">Paramecium pentaurelia</name>
    <dbReference type="NCBI Taxonomy" id="43138"/>
    <lineage>
        <taxon>Eukaryota</taxon>
        <taxon>Sar</taxon>
        <taxon>Alveolata</taxon>
        <taxon>Ciliophora</taxon>
        <taxon>Intramacronucleata</taxon>
        <taxon>Oligohymenophorea</taxon>
        <taxon>Peniculida</taxon>
        <taxon>Parameciidae</taxon>
        <taxon>Paramecium</taxon>
    </lineage>
</organism>
<dbReference type="PIRSF" id="PIRSF005719">
    <property type="entry name" value="SMC"/>
    <property type="match status" value="1"/>
</dbReference>
<sequence>MWIKEIIIEGFKSYAQRTVITNLDPEFNAITGLNGSGKSNILDAILFCLGLSKEYDTLRIKKLQELIYKNGAAGITKAEVTIVFDNRNKEQSPLGYQDCDKLTVTRQITADKSKYFINGKSETQKNFKNMFRSVQLNIDNPHFLVAQGRITKIINLKPQELISMLEETAGTSLYNEKKREAQKLIQKKEEKLKQVNEIIEAEIQPQMQKLTDEKNIFQLWRAQEAQILVLKKDLFSYDYYQKAKTLRLKKNDLQIVNEQITNQEEKMRYENAEISAIQEKIQSLQEQNRNNKYEQITEKYKEKQKLVNTLEKQVQNTRRQKETIESEKIKLEHALRTYQTDKERTDSKIEIADRQLKQVSDELKEKKDLLDEQIGQQNQSEDGNIAQNGKQMIQRQINDTISHIDSNRKDLEQVTERLQRIDNHMLSSKTIYEQMQKEATNLDTKIDLLKKRIEQSETEIQKSSTLEQQLLDFKSNRGDLDQQLLEIKKQISQSQPFIFQLNLSRMKDWDQNRVYGKLFSLFEVKDEQYMKALEFGAGAKLQNIVVDDSTTSTYLLKNNVLQTHSYIIPNKEIQQNEAKKEFVQAAAQIAKENDGFAKPAIDLITFSDKVINSMKFVFGNFIIASSMDIARKIAYHPSNVQKCKVVTRDGDIVDPSGTLTGGYTNEKAQLLPKFKLFNRWNQEYKEIQGQIDKIELQIEKIKKDIEFKEQLNRDITQDKYQLEQLMIKQRKSNQFNYQTEQNKYLNEIQDLQIEQERFKKQIKEGEDKLVELKKELQLIQQGKNTKELIQAQIDRTKKEINKLKQQIDQQKKELIENQVESQNYEQEINKCIKKIKEETNNLDKTTIALDQLINELNLNKDQFLKITEEKNLYESKNAIHNNQMTRLLEQLQERQKYLNSTVEQLNGHQNELKKLEREQHDLKQQLKQLEDQYDFIRQDKNELSQDRLSDKFRVLETLEYEKTKQQFQRLEHDQGKLGKQVNFKVEAMTEQVEKEFSSLKDKKLILENDKSMLIQNMGELDDKKIKTIEKCFLEVNKDFSSIFSSLLHNAQAKLGRLDGQSIEDGIEMNVSFSHQQKNLSELSGGQRSLLALSFILALLKYKPAPFYILDEVDSALDLSHTENIGQMLSQNFKQSQFLLISLKEGMYQNANVLYKVQFVDGVSKIDRHELKKKKQQQQQQLK</sequence>
<reference evidence="8" key="1">
    <citation type="submission" date="2021-01" db="EMBL/GenBank/DDBJ databases">
        <authorList>
            <consortium name="Genoscope - CEA"/>
            <person name="William W."/>
        </authorList>
    </citation>
    <scope>NUCLEOTIDE SEQUENCE</scope>
</reference>
<feature type="domain" description="SMC hinge" evidence="7">
    <location>
        <begin position="512"/>
        <end position="634"/>
    </location>
</feature>
<evidence type="ECO:0000259" key="7">
    <source>
        <dbReference type="SMART" id="SM00968"/>
    </source>
</evidence>
<feature type="coiled-coil region" evidence="6">
    <location>
        <begin position="677"/>
        <end position="855"/>
    </location>
</feature>
<dbReference type="GO" id="GO:0030261">
    <property type="term" value="P:chromosome condensation"/>
    <property type="evidence" value="ECO:0007669"/>
    <property type="project" value="UniProtKB-KW"/>
</dbReference>
<comment type="caution">
    <text evidence="8">The sequence shown here is derived from an EMBL/GenBank/DDBJ whole genome shotgun (WGS) entry which is preliminary data.</text>
</comment>
<evidence type="ECO:0000256" key="2">
    <source>
        <dbReference type="ARBA" id="ARBA00023054"/>
    </source>
</evidence>
<dbReference type="EMBL" id="CAJJDO010000039">
    <property type="protein sequence ID" value="CAD8163494.1"/>
    <property type="molecule type" value="Genomic_DNA"/>
</dbReference>
<dbReference type="SMART" id="SM00968">
    <property type="entry name" value="SMC_hinge"/>
    <property type="match status" value="1"/>
</dbReference>
<dbReference type="InterPro" id="IPR024704">
    <property type="entry name" value="SMC"/>
</dbReference>
<dbReference type="GO" id="GO:0016887">
    <property type="term" value="F:ATP hydrolysis activity"/>
    <property type="evidence" value="ECO:0007669"/>
    <property type="project" value="InterPro"/>
</dbReference>
<evidence type="ECO:0000256" key="4">
    <source>
        <dbReference type="ARBA" id="ARBA00023306"/>
    </source>
</evidence>
<dbReference type="GO" id="GO:0005694">
    <property type="term" value="C:chromosome"/>
    <property type="evidence" value="ECO:0007669"/>
    <property type="project" value="InterPro"/>
</dbReference>
<evidence type="ECO:0000256" key="6">
    <source>
        <dbReference type="SAM" id="Coils"/>
    </source>
</evidence>
<comment type="subcellular location">
    <subcellularLocation>
        <location evidence="5">Nucleus</location>
    </subcellularLocation>
</comment>
<name>A0A8S1UGL5_9CILI</name>
<evidence type="ECO:0000313" key="9">
    <source>
        <dbReference type="Proteomes" id="UP000689195"/>
    </source>
</evidence>
<dbReference type="OrthoDB" id="10255539at2759"/>
<evidence type="ECO:0000313" key="8">
    <source>
        <dbReference type="EMBL" id="CAD8163494.1"/>
    </source>
</evidence>
<accession>A0A8S1UGL5</accession>
<dbReference type="PANTHER" id="PTHR43977">
    <property type="entry name" value="STRUCTURAL MAINTENANCE OF CHROMOSOMES PROTEIN 3"/>
    <property type="match status" value="1"/>
</dbReference>
<keyword evidence="9" id="KW-1185">Reference proteome</keyword>
<dbReference type="AlphaFoldDB" id="A0A8S1UGL5"/>
<evidence type="ECO:0000256" key="5">
    <source>
        <dbReference type="PIRNR" id="PIRNR005719"/>
    </source>
</evidence>